<name>T1HJ65_RHOPR</name>
<dbReference type="EnsemblMetazoa" id="RPRC004088-RA">
    <property type="protein sequence ID" value="RPRC004088-PA"/>
    <property type="gene ID" value="RPRC004088"/>
</dbReference>
<dbReference type="HOGENOM" id="CLU_2834332_0_0_1"/>
<dbReference type="EMBL" id="ACPB03034568">
    <property type="status" value="NOT_ANNOTATED_CDS"/>
    <property type="molecule type" value="Genomic_DNA"/>
</dbReference>
<keyword evidence="2" id="KW-1185">Reference proteome</keyword>
<evidence type="ECO:0000313" key="2">
    <source>
        <dbReference type="Proteomes" id="UP000015103"/>
    </source>
</evidence>
<dbReference type="AlphaFoldDB" id="T1HJ65"/>
<dbReference type="InParanoid" id="T1HJ65"/>
<protein>
    <submittedName>
        <fullName evidence="1">Uncharacterized protein</fullName>
    </submittedName>
</protein>
<dbReference type="VEuPathDB" id="VectorBase:RPRC004088"/>
<accession>T1HJ65</accession>
<sequence length="66" mass="8165">MRANRVREFPYPLEGRKCSRCRRVGTYVERPMYKKDVFYHGSVHRIRERHKLDQFENGLKDDMQMF</sequence>
<dbReference type="Proteomes" id="UP000015103">
    <property type="component" value="Unassembled WGS sequence"/>
</dbReference>
<proteinExistence type="predicted"/>
<reference evidence="1" key="1">
    <citation type="submission" date="2015-05" db="UniProtKB">
        <authorList>
            <consortium name="EnsemblMetazoa"/>
        </authorList>
    </citation>
    <scope>IDENTIFICATION</scope>
</reference>
<evidence type="ECO:0000313" key="1">
    <source>
        <dbReference type="EnsemblMetazoa" id="RPRC004088-PA"/>
    </source>
</evidence>
<organism evidence="1 2">
    <name type="scientific">Rhodnius prolixus</name>
    <name type="common">Triatomid bug</name>
    <dbReference type="NCBI Taxonomy" id="13249"/>
    <lineage>
        <taxon>Eukaryota</taxon>
        <taxon>Metazoa</taxon>
        <taxon>Ecdysozoa</taxon>
        <taxon>Arthropoda</taxon>
        <taxon>Hexapoda</taxon>
        <taxon>Insecta</taxon>
        <taxon>Pterygota</taxon>
        <taxon>Neoptera</taxon>
        <taxon>Paraneoptera</taxon>
        <taxon>Hemiptera</taxon>
        <taxon>Heteroptera</taxon>
        <taxon>Panheteroptera</taxon>
        <taxon>Cimicomorpha</taxon>
        <taxon>Reduviidae</taxon>
        <taxon>Triatominae</taxon>
        <taxon>Rhodnius</taxon>
    </lineage>
</organism>